<dbReference type="Pfam" id="PF13023">
    <property type="entry name" value="HD_3"/>
    <property type="match status" value="1"/>
</dbReference>
<evidence type="ECO:0000259" key="1">
    <source>
        <dbReference type="Pfam" id="PF13023"/>
    </source>
</evidence>
<name>B1GZK3_ENDTX</name>
<organism evidence="2 3">
    <name type="scientific">Endomicrobium trichonymphae</name>
    <dbReference type="NCBI Taxonomy" id="1408204"/>
    <lineage>
        <taxon>Bacteria</taxon>
        <taxon>Pseudomonadati</taxon>
        <taxon>Elusimicrobiota</taxon>
        <taxon>Endomicrobiia</taxon>
        <taxon>Endomicrobiales</taxon>
        <taxon>Endomicrobiaceae</taxon>
        <taxon>Candidatus Endomicrobiellum</taxon>
    </lineage>
</organism>
<dbReference type="Gene3D" id="1.10.3210.10">
    <property type="entry name" value="Hypothetical protein af1432"/>
    <property type="match status" value="2"/>
</dbReference>
<keyword evidence="3" id="KW-1185">Reference proteome</keyword>
<reference evidence="3" key="1">
    <citation type="journal article" date="2008" name="Proc. Natl. Acad. Sci. U.S.A.">
        <title>Complete genome of the uncultured termite group 1 bacteria in a single host protist cell.</title>
        <authorList>
            <person name="Hongoh Y."/>
            <person name="Sharma V.K."/>
            <person name="Prakash T."/>
            <person name="Noda S."/>
            <person name="Taylor T.D."/>
            <person name="Kudo T."/>
            <person name="Sakaki Y."/>
            <person name="Toyoda A."/>
            <person name="Hattori M."/>
            <person name="Ohkuma M."/>
        </authorList>
    </citation>
    <scope>NUCLEOTIDE SEQUENCE [LARGE SCALE GENOMIC DNA]</scope>
    <source>
        <strain evidence="3">Rs-D17 genomovar Ri2008</strain>
    </source>
</reference>
<gene>
    <name evidence="2" type="ordered locus">TGRD_201</name>
</gene>
<dbReference type="KEGG" id="rsd:TGRD_201"/>
<accession>B1GZK3</accession>
<evidence type="ECO:0000313" key="2">
    <source>
        <dbReference type="EMBL" id="BAG13685.1"/>
    </source>
</evidence>
<keyword evidence="2" id="KW-0378">Hydrolase</keyword>
<dbReference type="SUPFAM" id="SSF109604">
    <property type="entry name" value="HD-domain/PDEase-like"/>
    <property type="match status" value="1"/>
</dbReference>
<dbReference type="STRING" id="471821.TGRD_202"/>
<proteinExistence type="predicted"/>
<dbReference type="GO" id="GO:0016787">
    <property type="term" value="F:hydrolase activity"/>
    <property type="evidence" value="ECO:0007669"/>
    <property type="project" value="UniProtKB-KW"/>
</dbReference>
<dbReference type="Proteomes" id="UP000001691">
    <property type="component" value="Chromosome"/>
</dbReference>
<dbReference type="AlphaFoldDB" id="B1GZK3"/>
<protein>
    <submittedName>
        <fullName evidence="2">HD superfamily cytoplasmic hydrolase</fullName>
    </submittedName>
</protein>
<dbReference type="InterPro" id="IPR006674">
    <property type="entry name" value="HD_domain"/>
</dbReference>
<dbReference type="HOGENOM" id="CLU_672030_0_0_0"/>
<dbReference type="RefSeq" id="WP_015423213.1">
    <property type="nucleotide sequence ID" value="NC_020419.1"/>
</dbReference>
<evidence type="ECO:0000313" key="3">
    <source>
        <dbReference type="Proteomes" id="UP000001691"/>
    </source>
</evidence>
<sequence>MITKDLILRIFSAANILRWNDHIRPFDFFELDKQAHKMIIAYIVAKFEEEDDKPVDWVKLIECGIFEFFQRIMLTDLKPEVFREIMSKKEKELNRWVIENLNNDLSVLKGEFSKRCSEYLLESDYALHEKRILSASHCLSTKWEFNIIYPWNSMIYGIEKTKNEIEESIAAFDDLSGIKKLVINKKYYGFLDLCGQLRFQQRWAQAFRIPKTTVLGHMLTVAIFAYLLSMEINASDRRKYNNFYSSLFHDLPEILTKDIIKPVKSSIVGLENIIKHYEKKQVVEKILPLIPPEWHFEMQYFIEDEFLDKIIENGKVKKVDNAADFNDNKYNAVDGTLTEMCDKLCAYIEASMALEYGIKSSTLIKSKQTLYDKYSNVRKNNLDFRRLFDHF</sequence>
<dbReference type="EMBL" id="AP009510">
    <property type="protein sequence ID" value="BAG13685.1"/>
    <property type="molecule type" value="Genomic_DNA"/>
</dbReference>
<feature type="domain" description="HD" evidence="1">
    <location>
        <begin position="194"/>
        <end position="365"/>
    </location>
</feature>